<reference evidence="1" key="1">
    <citation type="journal article" date="2011" name="PLoS Biol.">
        <title>Gene gain and loss during evolution of obligate parasitism in the white rust pathogen of Arabidopsis thaliana.</title>
        <authorList>
            <person name="Kemen E."/>
            <person name="Gardiner A."/>
            <person name="Schultz-Larsen T."/>
            <person name="Kemen A.C."/>
            <person name="Balmuth A.L."/>
            <person name="Robert-Seilaniantz A."/>
            <person name="Bailey K."/>
            <person name="Holub E."/>
            <person name="Studholme D.J."/>
            <person name="Maclean D."/>
            <person name="Jones J.D."/>
        </authorList>
    </citation>
    <scope>NUCLEOTIDE SEQUENCE</scope>
</reference>
<dbReference type="HOGENOM" id="CLU_1450140_0_0_1"/>
<evidence type="ECO:0000313" key="1">
    <source>
        <dbReference type="EMBL" id="CCA26836.1"/>
    </source>
</evidence>
<protein>
    <submittedName>
        <fullName evidence="1">AlNc14C421G11521 protein</fullName>
    </submittedName>
</protein>
<dbReference type="AlphaFoldDB" id="F0WZB8"/>
<proteinExistence type="predicted"/>
<gene>
    <name evidence="1" type="primary">AlNc14C421G11521</name>
    <name evidence="1" type="ORF">ALNC14_129800</name>
</gene>
<sequence length="187" mass="21396">MWNMDSQRVEITRSAPFQENPKNQYLDVNYNYDSDIPSRFVNRDDDQETVIMMQPVEHNLELMDVDDAGFNSSIINETDADMLPVNQEQAIVPRGRYTESHGCPIFRLVGPGTLPHGEYSQTLVSYETSESIVPQTTEEIRPLKRYLIEYDQANAALEAPTTHEDAIKSPEAEFWKKAIAEELKALK</sequence>
<dbReference type="EMBL" id="FR824464">
    <property type="protein sequence ID" value="CCA26836.1"/>
    <property type="molecule type" value="Genomic_DNA"/>
</dbReference>
<accession>F0WZB8</accession>
<organism evidence="1">
    <name type="scientific">Albugo laibachii Nc14</name>
    <dbReference type="NCBI Taxonomy" id="890382"/>
    <lineage>
        <taxon>Eukaryota</taxon>
        <taxon>Sar</taxon>
        <taxon>Stramenopiles</taxon>
        <taxon>Oomycota</taxon>
        <taxon>Peronosporomycetes</taxon>
        <taxon>Albuginales</taxon>
        <taxon>Albuginaceae</taxon>
        <taxon>Albugo</taxon>
    </lineage>
</organism>
<reference evidence="1" key="2">
    <citation type="submission" date="2011-02" db="EMBL/GenBank/DDBJ databases">
        <authorList>
            <person name="MacLean D."/>
        </authorList>
    </citation>
    <scope>NUCLEOTIDE SEQUENCE</scope>
</reference>
<name>F0WZB8_9STRA</name>